<organism evidence="2 3">
    <name type="scientific">Candidatus Nitrotoga arctica</name>
    <dbReference type="NCBI Taxonomy" id="453162"/>
    <lineage>
        <taxon>Bacteria</taxon>
        <taxon>Pseudomonadati</taxon>
        <taxon>Pseudomonadota</taxon>
        <taxon>Betaproteobacteria</taxon>
        <taxon>Nitrosomonadales</taxon>
        <taxon>Gallionellaceae</taxon>
        <taxon>Candidatus Nitrotoga</taxon>
    </lineage>
</organism>
<keyword evidence="1" id="KW-0812">Transmembrane</keyword>
<protein>
    <submittedName>
        <fullName evidence="2">Uncharacterized protein</fullName>
    </submittedName>
</protein>
<name>A0ABM8Z271_9PROT</name>
<dbReference type="RefSeq" id="WP_239797627.1">
    <property type="nucleotide sequence ID" value="NZ_OU912926.1"/>
</dbReference>
<reference evidence="2 3" key="1">
    <citation type="submission" date="2021-10" db="EMBL/GenBank/DDBJ databases">
        <authorList>
            <person name="Koch H."/>
        </authorList>
    </citation>
    <scope>NUCLEOTIDE SEQUENCE [LARGE SCALE GENOMIC DNA]</scope>
    <source>
        <strain evidence="2">6680</strain>
    </source>
</reference>
<dbReference type="Proteomes" id="UP000839052">
    <property type="component" value="Chromosome"/>
</dbReference>
<evidence type="ECO:0000313" key="3">
    <source>
        <dbReference type="Proteomes" id="UP000839052"/>
    </source>
</evidence>
<keyword evidence="3" id="KW-1185">Reference proteome</keyword>
<evidence type="ECO:0000313" key="2">
    <source>
        <dbReference type="EMBL" id="CAG9933919.1"/>
    </source>
</evidence>
<evidence type="ECO:0000256" key="1">
    <source>
        <dbReference type="SAM" id="Phobius"/>
    </source>
</evidence>
<feature type="transmembrane region" description="Helical" evidence="1">
    <location>
        <begin position="110"/>
        <end position="131"/>
    </location>
</feature>
<keyword evidence="1" id="KW-0472">Membrane</keyword>
<sequence>MAIGWINALRVIPWKDVLEAAPGMVKGAKRLFTAAKDETNSQPMADSSSTMVSFDAEGLANLDNRVRHLQAKIIELNSDHNSSAKLIKSLAEQNAHVVNVIEVLKVRIKILIYMCVLLAITLSTLIFVVVLK</sequence>
<dbReference type="EMBL" id="OU912926">
    <property type="protein sequence ID" value="CAG9933919.1"/>
    <property type="molecule type" value="Genomic_DNA"/>
</dbReference>
<keyword evidence="1" id="KW-1133">Transmembrane helix</keyword>
<accession>A0ABM8Z271</accession>
<gene>
    <name evidence="2" type="ORF">NTG6680_2670</name>
</gene>
<proteinExistence type="predicted"/>